<organism evidence="3 4">
    <name type="scientific">Candidatus Merdivivens pullistercoris</name>
    <dbReference type="NCBI Taxonomy" id="2840873"/>
    <lineage>
        <taxon>Bacteria</taxon>
        <taxon>Pseudomonadati</taxon>
        <taxon>Bacteroidota</taxon>
        <taxon>Bacteroidia</taxon>
        <taxon>Bacteroidales</taxon>
        <taxon>Muribaculaceae</taxon>
        <taxon>Muribaculaceae incertae sedis</taxon>
        <taxon>Candidatus Merdivivens</taxon>
    </lineage>
</organism>
<evidence type="ECO:0000313" key="3">
    <source>
        <dbReference type="EMBL" id="MBO8465898.1"/>
    </source>
</evidence>
<dbReference type="AlphaFoldDB" id="A0A9D9I639"/>
<comment type="caution">
    <text evidence="3">The sequence shown here is derived from an EMBL/GenBank/DDBJ whole genome shotgun (WGS) entry which is preliminary data.</text>
</comment>
<gene>
    <name evidence="3" type="ORF">IAB93_07895</name>
</gene>
<dbReference type="PROSITE" id="PS52050">
    <property type="entry name" value="WYL"/>
    <property type="match status" value="1"/>
</dbReference>
<dbReference type="Proteomes" id="UP000823597">
    <property type="component" value="Unassembled WGS sequence"/>
</dbReference>
<dbReference type="InterPro" id="IPR026881">
    <property type="entry name" value="WYL_dom"/>
</dbReference>
<protein>
    <submittedName>
        <fullName evidence="3">WYL domain-containing protein</fullName>
    </submittedName>
</protein>
<dbReference type="Pfam" id="PF13280">
    <property type="entry name" value="WYL"/>
    <property type="match status" value="1"/>
</dbReference>
<feature type="domain" description="WCX" evidence="2">
    <location>
        <begin position="98"/>
        <end position="160"/>
    </location>
</feature>
<proteinExistence type="predicted"/>
<evidence type="ECO:0000259" key="1">
    <source>
        <dbReference type="Pfam" id="PF13280"/>
    </source>
</evidence>
<dbReference type="InterPro" id="IPR057727">
    <property type="entry name" value="WCX_dom"/>
</dbReference>
<dbReference type="PANTHER" id="PTHR34580:SF9">
    <property type="entry name" value="SLL5097 PROTEIN"/>
    <property type="match status" value="1"/>
</dbReference>
<dbReference type="Pfam" id="PF25583">
    <property type="entry name" value="WCX"/>
    <property type="match status" value="1"/>
</dbReference>
<sequence length="166" mass="20035">MSGLWILSARPGEYALQPYCLKIFKQIWYVLGFCKERGALRIFSLDRILELELLDSRFEYPASFDPRDYFFGYFGVITRDDIKEETIEIKSFWMYTHYMRALPLHPTQEEIETQSDYSVFRYRLKPTLDFKLEILSRGSQIEVISPESFRREIAEEIERMREMYSF</sequence>
<dbReference type="InterPro" id="IPR051534">
    <property type="entry name" value="CBASS_pafABC_assoc_protein"/>
</dbReference>
<dbReference type="PANTHER" id="PTHR34580">
    <property type="match status" value="1"/>
</dbReference>
<evidence type="ECO:0000259" key="2">
    <source>
        <dbReference type="Pfam" id="PF25583"/>
    </source>
</evidence>
<evidence type="ECO:0000313" key="4">
    <source>
        <dbReference type="Proteomes" id="UP000823597"/>
    </source>
</evidence>
<name>A0A9D9I639_9BACT</name>
<accession>A0A9D9I639</accession>
<reference evidence="3" key="1">
    <citation type="submission" date="2020-10" db="EMBL/GenBank/DDBJ databases">
        <authorList>
            <person name="Gilroy R."/>
        </authorList>
    </citation>
    <scope>NUCLEOTIDE SEQUENCE</scope>
    <source>
        <strain evidence="3">10037</strain>
    </source>
</reference>
<reference evidence="3" key="2">
    <citation type="journal article" date="2021" name="PeerJ">
        <title>Extensive microbial diversity within the chicken gut microbiome revealed by metagenomics and culture.</title>
        <authorList>
            <person name="Gilroy R."/>
            <person name="Ravi A."/>
            <person name="Getino M."/>
            <person name="Pursley I."/>
            <person name="Horton D.L."/>
            <person name="Alikhan N.F."/>
            <person name="Baker D."/>
            <person name="Gharbi K."/>
            <person name="Hall N."/>
            <person name="Watson M."/>
            <person name="Adriaenssens E.M."/>
            <person name="Foster-Nyarko E."/>
            <person name="Jarju S."/>
            <person name="Secka A."/>
            <person name="Antonio M."/>
            <person name="Oren A."/>
            <person name="Chaudhuri R.R."/>
            <person name="La Ragione R."/>
            <person name="Hildebrand F."/>
            <person name="Pallen M.J."/>
        </authorList>
    </citation>
    <scope>NUCLEOTIDE SEQUENCE</scope>
    <source>
        <strain evidence="3">10037</strain>
    </source>
</reference>
<feature type="domain" description="WYL" evidence="1">
    <location>
        <begin position="11"/>
        <end position="52"/>
    </location>
</feature>
<dbReference type="EMBL" id="JADIME010000084">
    <property type="protein sequence ID" value="MBO8465898.1"/>
    <property type="molecule type" value="Genomic_DNA"/>
</dbReference>